<dbReference type="InterPro" id="IPR014752">
    <property type="entry name" value="Arrestin-like_C"/>
</dbReference>
<feature type="compositionally biased region" description="Polar residues" evidence="3">
    <location>
        <begin position="541"/>
        <end position="556"/>
    </location>
</feature>
<feature type="region of interest" description="Disordered" evidence="3">
    <location>
        <begin position="276"/>
        <end position="299"/>
    </location>
</feature>
<feature type="domain" description="Arrestin C-terminal-like" evidence="4">
    <location>
        <begin position="304"/>
        <end position="422"/>
    </location>
</feature>
<dbReference type="GO" id="GO:0031625">
    <property type="term" value="F:ubiquitin protein ligase binding"/>
    <property type="evidence" value="ECO:0007669"/>
    <property type="project" value="TreeGrafter"/>
</dbReference>
<dbReference type="Pfam" id="PF02752">
    <property type="entry name" value="Arrestin_C"/>
    <property type="match status" value="1"/>
</dbReference>
<accession>A0A9P8Q038</accession>
<sequence>MRKTVSRFLPSRSKSSGAIKKSLGIDDVNLVQEFYIELDEPHKNWKPGETITGVIVLDLKKNTININIGLMLKGYIKIKQSTTTTTPKTKPLDLFEYTCLIYGEQGNHENELVNGLSKGEHRFPFSMKLPKKNIYTSISFEKGCIAYYLKASINHNFTSNTSYSSSLSVSSPSSPTSSSSSSSFTLNGINSSILINGKSTIQSCERGINILVPINVAKIPKPQTKYAFLKVSEKKLMKTISSTSTVNSSITQFSNASENSNESCTCQPKQSENFNQSNNCIESQNSQFNPPTPTTSKSIASESSVAPIRLGVDIPESGFLRGELIPIKIKVSHYKPIHSPNGIIATLTRICRVDNGPDSRIQSFRKDLSQSITPLYIDPETLTSEIRTSLRVPVEAFPTIIGSNIVTFQYYVEVLANISSKNLISNSINSQNSTTKKLQQNILFDFDLEKENKIENSNGGETGIINVDKFKRAKSYLGLNTEIIVGTERIYKKNLMSNLDSRSKEIKVNSDNLVEESLIESGNSFVDISIGRTSISPLSIDNIPNGNSTTPESSELNGIPPTIDNTNNRHKNEFEIIHLQNGNNAEHINEKEALRLREEALLPSEPPLISEEFETPVPIYSTEDNFKSEDYNGITFNTRNNDPSNSIDNHIGNNIPIDFTDSNNDNETIVYVNDDKNELERRRLQSLESDPPEFDYLPEYTAGQLNHKSK</sequence>
<gene>
    <name evidence="5" type="ORF">WICMUC_000325</name>
</gene>
<name>A0A9P8Q038_9ASCO</name>
<dbReference type="GO" id="GO:0005829">
    <property type="term" value="C:cytosol"/>
    <property type="evidence" value="ECO:0007669"/>
    <property type="project" value="TreeGrafter"/>
</dbReference>
<dbReference type="Pfam" id="PF00339">
    <property type="entry name" value="Arrestin_N"/>
    <property type="match status" value="1"/>
</dbReference>
<evidence type="ECO:0000259" key="4">
    <source>
        <dbReference type="SMART" id="SM01017"/>
    </source>
</evidence>
<dbReference type="PANTHER" id="PTHR11188:SF161">
    <property type="entry name" value="PH-RESPONSE REGULATOR PROTEIN PALF_RIM8"/>
    <property type="match status" value="1"/>
</dbReference>
<evidence type="ECO:0000256" key="1">
    <source>
        <dbReference type="ARBA" id="ARBA00037950"/>
    </source>
</evidence>
<dbReference type="Gene3D" id="2.60.40.640">
    <property type="match status" value="2"/>
</dbReference>
<dbReference type="GO" id="GO:0070086">
    <property type="term" value="P:ubiquitin-dependent endocytosis"/>
    <property type="evidence" value="ECO:0007669"/>
    <property type="project" value="TreeGrafter"/>
</dbReference>
<dbReference type="InterPro" id="IPR050357">
    <property type="entry name" value="Arrestin_domain-protein"/>
</dbReference>
<dbReference type="InterPro" id="IPR014756">
    <property type="entry name" value="Ig_E-set"/>
</dbReference>
<feature type="region of interest" description="Disordered" evidence="3">
    <location>
        <begin position="686"/>
        <end position="710"/>
    </location>
</feature>
<dbReference type="GO" id="GO:0030674">
    <property type="term" value="F:protein-macromolecule adaptor activity"/>
    <property type="evidence" value="ECO:0007669"/>
    <property type="project" value="TreeGrafter"/>
</dbReference>
<dbReference type="AlphaFoldDB" id="A0A9P8Q038"/>
<dbReference type="GO" id="GO:0005886">
    <property type="term" value="C:plasma membrane"/>
    <property type="evidence" value="ECO:0007669"/>
    <property type="project" value="TreeGrafter"/>
</dbReference>
<dbReference type="Proteomes" id="UP000769528">
    <property type="component" value="Unassembled WGS sequence"/>
</dbReference>
<dbReference type="InterPro" id="IPR011021">
    <property type="entry name" value="Arrestin-like_N"/>
</dbReference>
<organism evidence="5 6">
    <name type="scientific">Wickerhamomyces mucosus</name>
    <dbReference type="NCBI Taxonomy" id="1378264"/>
    <lineage>
        <taxon>Eukaryota</taxon>
        <taxon>Fungi</taxon>
        <taxon>Dikarya</taxon>
        <taxon>Ascomycota</taxon>
        <taxon>Saccharomycotina</taxon>
        <taxon>Saccharomycetes</taxon>
        <taxon>Phaffomycetales</taxon>
        <taxon>Wickerhamomycetaceae</taxon>
        <taxon>Wickerhamomyces</taxon>
    </lineage>
</organism>
<dbReference type="OrthoDB" id="7785529at2759"/>
<dbReference type="PANTHER" id="PTHR11188">
    <property type="entry name" value="ARRESTIN DOMAIN CONTAINING PROTEIN"/>
    <property type="match status" value="1"/>
</dbReference>
<dbReference type="SMART" id="SM01017">
    <property type="entry name" value="Arrestin_C"/>
    <property type="match status" value="1"/>
</dbReference>
<dbReference type="SUPFAM" id="SSF81296">
    <property type="entry name" value="E set domains"/>
    <property type="match status" value="1"/>
</dbReference>
<evidence type="ECO:0000256" key="2">
    <source>
        <dbReference type="ARBA" id="ARBA00040066"/>
    </source>
</evidence>
<comment type="similarity">
    <text evidence="1">Belongs to the arrestin family. PalF/RIM8 subfamily.</text>
</comment>
<comment type="caution">
    <text evidence="5">The sequence shown here is derived from an EMBL/GenBank/DDBJ whole genome shotgun (WGS) entry which is preliminary data.</text>
</comment>
<keyword evidence="6" id="KW-1185">Reference proteome</keyword>
<evidence type="ECO:0000256" key="3">
    <source>
        <dbReference type="SAM" id="MobiDB-lite"/>
    </source>
</evidence>
<proteinExistence type="inferred from homology"/>
<feature type="region of interest" description="Disordered" evidence="3">
    <location>
        <begin position="541"/>
        <end position="563"/>
    </location>
</feature>
<evidence type="ECO:0000313" key="6">
    <source>
        <dbReference type="Proteomes" id="UP000769528"/>
    </source>
</evidence>
<dbReference type="InterPro" id="IPR011022">
    <property type="entry name" value="Arrestin_C-like"/>
</dbReference>
<dbReference type="EMBL" id="JAEUBF010000117">
    <property type="protein sequence ID" value="KAH3680394.1"/>
    <property type="molecule type" value="Genomic_DNA"/>
</dbReference>
<reference evidence="5" key="2">
    <citation type="submission" date="2021-01" db="EMBL/GenBank/DDBJ databases">
        <authorList>
            <person name="Schikora-Tamarit M.A."/>
        </authorList>
    </citation>
    <scope>NUCLEOTIDE SEQUENCE</scope>
    <source>
        <strain evidence="5">CBS6341</strain>
    </source>
</reference>
<reference evidence="5" key="1">
    <citation type="journal article" date="2021" name="Open Biol.">
        <title>Shared evolutionary footprints suggest mitochondrial oxidative damage underlies multiple complex I losses in fungi.</title>
        <authorList>
            <person name="Schikora-Tamarit M.A."/>
            <person name="Marcet-Houben M."/>
            <person name="Nosek J."/>
            <person name="Gabaldon T."/>
        </authorList>
    </citation>
    <scope>NUCLEOTIDE SEQUENCE</scope>
    <source>
        <strain evidence="5">CBS6341</strain>
    </source>
</reference>
<protein>
    <recommendedName>
        <fullName evidence="2">pH-response regulator protein palF/RIM8</fullName>
    </recommendedName>
</protein>
<evidence type="ECO:0000313" key="5">
    <source>
        <dbReference type="EMBL" id="KAH3680394.1"/>
    </source>
</evidence>